<name>A0A2A5WDH0_9GAMM</name>
<dbReference type="InterPro" id="IPR011008">
    <property type="entry name" value="Dimeric_a/b-barrel"/>
</dbReference>
<protein>
    <submittedName>
        <fullName evidence="3">NIPSNAP family protein</fullName>
    </submittedName>
</protein>
<dbReference type="Pfam" id="PF07978">
    <property type="entry name" value="NIPSNAP"/>
    <property type="match status" value="1"/>
</dbReference>
<gene>
    <name evidence="3" type="ORF">CNF02_05160</name>
</gene>
<keyword evidence="1" id="KW-1133">Transmembrane helix</keyword>
<feature type="transmembrane region" description="Helical" evidence="1">
    <location>
        <begin position="20"/>
        <end position="39"/>
    </location>
</feature>
<dbReference type="EMBL" id="NTJZ01000004">
    <property type="protein sequence ID" value="PDH34186.1"/>
    <property type="molecule type" value="Genomic_DNA"/>
</dbReference>
<evidence type="ECO:0000313" key="3">
    <source>
        <dbReference type="EMBL" id="PDH34186.1"/>
    </source>
</evidence>
<sequence>MNKSIYSENNVNKLIKTSAISLVSLAIGLGAGIFFSSAAQDEKVFELRTYTATPGNLDNLHARFRDHTTRIFRKHGMEVVGYWSPTSEEEREDTLVYLLAHDNQDAANASWQAFIADSEWATVAEESNRNGQILGGIEAKFMVATDYSPMK</sequence>
<keyword evidence="1" id="KW-0812">Transmembrane</keyword>
<keyword evidence="1" id="KW-0472">Membrane</keyword>
<evidence type="ECO:0000313" key="4">
    <source>
        <dbReference type="Proteomes" id="UP000219329"/>
    </source>
</evidence>
<feature type="domain" description="NIPSNAP" evidence="2">
    <location>
        <begin position="45"/>
        <end position="149"/>
    </location>
</feature>
<evidence type="ECO:0000259" key="2">
    <source>
        <dbReference type="Pfam" id="PF07978"/>
    </source>
</evidence>
<dbReference type="Proteomes" id="UP000219329">
    <property type="component" value="Unassembled WGS sequence"/>
</dbReference>
<dbReference type="SUPFAM" id="SSF54909">
    <property type="entry name" value="Dimeric alpha+beta barrel"/>
    <property type="match status" value="1"/>
</dbReference>
<proteinExistence type="predicted"/>
<organism evidence="3 4">
    <name type="scientific">OM182 bacterium MED-G28</name>
    <dbReference type="NCBI Taxonomy" id="1986256"/>
    <lineage>
        <taxon>Bacteria</taxon>
        <taxon>Pseudomonadati</taxon>
        <taxon>Pseudomonadota</taxon>
        <taxon>Gammaproteobacteria</taxon>
        <taxon>OMG group</taxon>
        <taxon>OM182 clade</taxon>
    </lineage>
</organism>
<evidence type="ECO:0000256" key="1">
    <source>
        <dbReference type="SAM" id="Phobius"/>
    </source>
</evidence>
<reference evidence="3 4" key="1">
    <citation type="submission" date="2017-08" db="EMBL/GenBank/DDBJ databases">
        <title>Fine stratification of microbial communities through a metagenomic profile of the photic zone.</title>
        <authorList>
            <person name="Haro-Moreno J.M."/>
            <person name="Lopez-Perez M."/>
            <person name="De La Torre J."/>
            <person name="Picazo A."/>
            <person name="Camacho A."/>
            <person name="Rodriguez-Valera F."/>
        </authorList>
    </citation>
    <scope>NUCLEOTIDE SEQUENCE [LARGE SCALE GENOMIC DNA]</scope>
    <source>
        <strain evidence="3">MED-G28</strain>
    </source>
</reference>
<dbReference type="InterPro" id="IPR012577">
    <property type="entry name" value="NIPSNAP"/>
</dbReference>
<comment type="caution">
    <text evidence="3">The sequence shown here is derived from an EMBL/GenBank/DDBJ whole genome shotgun (WGS) entry which is preliminary data.</text>
</comment>
<dbReference type="AlphaFoldDB" id="A0A2A5WDH0"/>
<accession>A0A2A5WDH0</accession>
<dbReference type="Gene3D" id="3.30.70.100">
    <property type="match status" value="1"/>
</dbReference>